<dbReference type="GO" id="GO:0008941">
    <property type="term" value="F:nitric oxide dioxygenase NAD(P)H activity"/>
    <property type="evidence" value="ECO:0007669"/>
    <property type="project" value="TreeGrafter"/>
</dbReference>
<accession>A0A1L3I958</accession>
<proteinExistence type="inferred from homology"/>
<dbReference type="GO" id="GO:0071500">
    <property type="term" value="P:cellular response to nitrosative stress"/>
    <property type="evidence" value="ECO:0007669"/>
    <property type="project" value="TreeGrafter"/>
</dbReference>
<dbReference type="GO" id="GO:0020037">
    <property type="term" value="F:heme binding"/>
    <property type="evidence" value="ECO:0007669"/>
    <property type="project" value="InterPro"/>
</dbReference>
<dbReference type="CDD" id="cd19753">
    <property type="entry name" value="Mb-like_oxidoreductase"/>
    <property type="match status" value="1"/>
</dbReference>
<comment type="similarity">
    <text evidence="5">Belongs to the globin family.</text>
</comment>
<dbReference type="Proteomes" id="UP000183859">
    <property type="component" value="Chromosome"/>
</dbReference>
<evidence type="ECO:0000313" key="8">
    <source>
        <dbReference type="Proteomes" id="UP000183859"/>
    </source>
</evidence>
<dbReference type="AlphaFoldDB" id="A0A1L3I958"/>
<gene>
    <name evidence="7" type="ORF">PhaeoP97_03339</name>
</gene>
<dbReference type="SUPFAM" id="SSF46458">
    <property type="entry name" value="Globin-like"/>
    <property type="match status" value="1"/>
</dbReference>
<keyword evidence="5" id="KW-0813">Transport</keyword>
<dbReference type="GO" id="GO:0019825">
    <property type="term" value="F:oxygen binding"/>
    <property type="evidence" value="ECO:0007669"/>
    <property type="project" value="InterPro"/>
</dbReference>
<dbReference type="GO" id="GO:0005344">
    <property type="term" value="F:oxygen carrier activity"/>
    <property type="evidence" value="ECO:0007669"/>
    <property type="project" value="UniProtKB-KW"/>
</dbReference>
<evidence type="ECO:0000256" key="4">
    <source>
        <dbReference type="ARBA" id="ARBA00023004"/>
    </source>
</evidence>
<name>A0A1L3I958_9RHOB</name>
<dbReference type="InterPro" id="IPR000971">
    <property type="entry name" value="Globin"/>
</dbReference>
<dbReference type="PANTHER" id="PTHR43396">
    <property type="entry name" value="FLAVOHEMOPROTEIN"/>
    <property type="match status" value="1"/>
</dbReference>
<evidence type="ECO:0000259" key="6">
    <source>
        <dbReference type="PROSITE" id="PS01033"/>
    </source>
</evidence>
<reference evidence="8" key="1">
    <citation type="submission" date="2016-07" db="EMBL/GenBank/DDBJ databases">
        <title>Phaeobacter portensis sp. nov., a tropodithietic acid producing bacterium isolated from a German harbor.</title>
        <authorList>
            <person name="Freese H.M."/>
            <person name="Bunk B."/>
            <person name="Breider S."/>
            <person name="Brinkhoff T."/>
        </authorList>
    </citation>
    <scope>NUCLEOTIDE SEQUENCE [LARGE SCALE GENOMIC DNA]</scope>
    <source>
        <strain evidence="8">P97</strain>
    </source>
</reference>
<keyword evidence="1 5" id="KW-0349">Heme</keyword>
<dbReference type="InterPro" id="IPR012292">
    <property type="entry name" value="Globin/Proto"/>
</dbReference>
<keyword evidence="4" id="KW-0408">Iron</keyword>
<evidence type="ECO:0000256" key="3">
    <source>
        <dbReference type="ARBA" id="ARBA00022723"/>
    </source>
</evidence>
<dbReference type="OrthoDB" id="3213438at2"/>
<dbReference type="Pfam" id="PF00042">
    <property type="entry name" value="Globin"/>
    <property type="match status" value="1"/>
</dbReference>
<dbReference type="EMBL" id="CP016364">
    <property type="protein sequence ID" value="APG48694.1"/>
    <property type="molecule type" value="Genomic_DNA"/>
</dbReference>
<dbReference type="RefSeq" id="WP_072505992.1">
    <property type="nucleotide sequence ID" value="NZ_CP016364.1"/>
</dbReference>
<keyword evidence="2 5" id="KW-0561">Oxygen transport</keyword>
<dbReference type="PROSITE" id="PS01033">
    <property type="entry name" value="GLOBIN"/>
    <property type="match status" value="1"/>
</dbReference>
<protein>
    <submittedName>
        <fullName evidence="7">Putative globin</fullName>
    </submittedName>
</protein>
<organism evidence="7 8">
    <name type="scientific">Phaeobacter porticola</name>
    <dbReference type="NCBI Taxonomy" id="1844006"/>
    <lineage>
        <taxon>Bacteria</taxon>
        <taxon>Pseudomonadati</taxon>
        <taxon>Pseudomonadota</taxon>
        <taxon>Alphaproteobacteria</taxon>
        <taxon>Rhodobacterales</taxon>
        <taxon>Roseobacteraceae</taxon>
        <taxon>Phaeobacter</taxon>
    </lineage>
</organism>
<evidence type="ECO:0000313" key="7">
    <source>
        <dbReference type="EMBL" id="APG48694.1"/>
    </source>
</evidence>
<dbReference type="GO" id="GO:0046210">
    <property type="term" value="P:nitric oxide catabolic process"/>
    <property type="evidence" value="ECO:0007669"/>
    <property type="project" value="TreeGrafter"/>
</dbReference>
<evidence type="ECO:0000256" key="1">
    <source>
        <dbReference type="ARBA" id="ARBA00022617"/>
    </source>
</evidence>
<dbReference type="KEGG" id="php:PhaeoP97_03339"/>
<dbReference type="PANTHER" id="PTHR43396:SF3">
    <property type="entry name" value="FLAVOHEMOPROTEIN"/>
    <property type="match status" value="1"/>
</dbReference>
<dbReference type="STRING" id="1844006.PhaeoP97_03339"/>
<dbReference type="GO" id="GO:0046872">
    <property type="term" value="F:metal ion binding"/>
    <property type="evidence" value="ECO:0007669"/>
    <property type="project" value="UniProtKB-KW"/>
</dbReference>
<feature type="domain" description="Globin" evidence="6">
    <location>
        <begin position="1"/>
        <end position="135"/>
    </location>
</feature>
<dbReference type="Gene3D" id="1.10.490.10">
    <property type="entry name" value="Globins"/>
    <property type="match status" value="1"/>
</dbReference>
<keyword evidence="8" id="KW-1185">Reference proteome</keyword>
<evidence type="ECO:0000256" key="5">
    <source>
        <dbReference type="RuleBase" id="RU000356"/>
    </source>
</evidence>
<evidence type="ECO:0000256" key="2">
    <source>
        <dbReference type="ARBA" id="ARBA00022621"/>
    </source>
</evidence>
<dbReference type="InterPro" id="IPR009050">
    <property type="entry name" value="Globin-like_sf"/>
</dbReference>
<keyword evidence="3" id="KW-0479">Metal-binding</keyword>
<sequence length="136" mass="15783">MITEHDKGLIRSSVESERMDLSLFVSRFYKRFFESCPDTRKLFPDDIALQEDKLLTSLMHIIEALDHPEKLSAILKQQGERHRAIQISDQHFNSFIQSFTGALAETLGPDWTAEVRDVWIVFLTDVVQTMNFLKPN</sequence>
<dbReference type="GO" id="GO:0071949">
    <property type="term" value="F:FAD binding"/>
    <property type="evidence" value="ECO:0007669"/>
    <property type="project" value="TreeGrafter"/>
</dbReference>